<feature type="modified residue" description="N6-(pyridoxal phosphate)lysine" evidence="6">
    <location>
        <position position="336"/>
    </location>
</feature>
<dbReference type="GO" id="GO:0016831">
    <property type="term" value="F:carboxy-lyase activity"/>
    <property type="evidence" value="ECO:0007669"/>
    <property type="project" value="UniProtKB-KW"/>
</dbReference>
<sequence>MQFTGTAVARAAIHKFNVFGNLRVTNIYRLAPLSSMASMNRDDVFSNPDVQEMLLKLHHMMIKTLIDSETKKVPVCTFRQPEELQKTIDFEINNEPASHDTILDACKSVMDYSIKTASPRFLNQLYSGINPTCLAGSFVTETLNTNLHTYEVAPVFVLMEKYMMKKLTTLMGFENGDGVLCPGGSFANMLGMHLARLRKNPDIKFTGMGENKQVLLASSEAHYSIVKGASFLGFGEKNVLRVETDEKGMMKPCALERNIQTCIKEGSVPSFVMATTGSTVLGSCDDLNAIADVCEKYGIWMHVDAAWGGGVILSEKHKHLMNGVHRADSVAWNIHKMSTGLLQCSLFLTKYKGMLEECNKFNAEYLFQPDKHYDVSYDIGDKTVQCGRKVDVLKLWLLWKSRGNDGMAKQVENSFENANYLVEQLKKRDGFRLVMPEFQCPNICFWYIPKRLRGKEENKEWWNEVATIAPQIKRKMMEDGTMMIGYNPLTTKGYVNFFRVIVTNPLTNPSDMDFILDEMDRLGADL</sequence>
<reference evidence="8" key="1">
    <citation type="submission" date="2024-06" db="UniProtKB">
        <authorList>
            <consortium name="RefSeq"/>
        </authorList>
    </citation>
    <scope>NUCLEOTIDE SEQUENCE [LARGE SCALE GENOMIC DNA]</scope>
</reference>
<gene>
    <name evidence="9" type="primary">LOC111135375</name>
</gene>
<dbReference type="SUPFAM" id="SSF53383">
    <property type="entry name" value="PLP-dependent transferases"/>
    <property type="match status" value="1"/>
</dbReference>
<evidence type="ECO:0000313" key="8">
    <source>
        <dbReference type="Proteomes" id="UP000694844"/>
    </source>
</evidence>
<evidence type="ECO:0000256" key="6">
    <source>
        <dbReference type="PIRSR" id="PIRSR602129-50"/>
    </source>
</evidence>
<dbReference type="Gene3D" id="3.40.640.10">
    <property type="entry name" value="Type I PLP-dependent aspartate aminotransferase-like (Major domain)"/>
    <property type="match status" value="1"/>
</dbReference>
<keyword evidence="8" id="KW-1185">Reference proteome</keyword>
<dbReference type="Proteomes" id="UP000694844">
    <property type="component" value="Chromosome 1"/>
</dbReference>
<evidence type="ECO:0000256" key="1">
    <source>
        <dbReference type="ARBA" id="ARBA00001933"/>
    </source>
</evidence>
<dbReference type="InterPro" id="IPR015424">
    <property type="entry name" value="PyrdxlP-dep_Trfase"/>
</dbReference>
<dbReference type="PANTHER" id="PTHR45677:SF8">
    <property type="entry name" value="CYSTEINE SULFINIC ACID DECARBOXYLASE"/>
    <property type="match status" value="1"/>
</dbReference>
<evidence type="ECO:0000256" key="5">
    <source>
        <dbReference type="ARBA" id="ARBA00023239"/>
    </source>
</evidence>
<dbReference type="AlphaFoldDB" id="A0A8B8EMG0"/>
<dbReference type="OrthoDB" id="392571at2759"/>
<dbReference type="InterPro" id="IPR002129">
    <property type="entry name" value="PyrdxlP-dep_de-COase"/>
</dbReference>
<protein>
    <submittedName>
        <fullName evidence="9">Cysteine sulfinic acid decarboxylase-like</fullName>
    </submittedName>
</protein>
<keyword evidence="3" id="KW-0210">Decarboxylase</keyword>
<evidence type="ECO:0000256" key="2">
    <source>
        <dbReference type="ARBA" id="ARBA00009533"/>
    </source>
</evidence>
<organism evidence="8 9">
    <name type="scientific">Crassostrea virginica</name>
    <name type="common">Eastern oyster</name>
    <dbReference type="NCBI Taxonomy" id="6565"/>
    <lineage>
        <taxon>Eukaryota</taxon>
        <taxon>Metazoa</taxon>
        <taxon>Spiralia</taxon>
        <taxon>Lophotrochozoa</taxon>
        <taxon>Mollusca</taxon>
        <taxon>Bivalvia</taxon>
        <taxon>Autobranchia</taxon>
        <taxon>Pteriomorphia</taxon>
        <taxon>Ostreida</taxon>
        <taxon>Ostreoidea</taxon>
        <taxon>Ostreidae</taxon>
        <taxon>Crassostrea</taxon>
    </lineage>
</organism>
<proteinExistence type="inferred from homology"/>
<keyword evidence="5 7" id="KW-0456">Lyase</keyword>
<evidence type="ECO:0000256" key="4">
    <source>
        <dbReference type="ARBA" id="ARBA00022898"/>
    </source>
</evidence>
<dbReference type="Pfam" id="PF00282">
    <property type="entry name" value="Pyridoxal_deC"/>
    <property type="match status" value="1"/>
</dbReference>
<dbReference type="RefSeq" id="XP_022341095.1">
    <property type="nucleotide sequence ID" value="XM_022485387.1"/>
</dbReference>
<evidence type="ECO:0000256" key="3">
    <source>
        <dbReference type="ARBA" id="ARBA00022793"/>
    </source>
</evidence>
<dbReference type="InterPro" id="IPR015421">
    <property type="entry name" value="PyrdxlP-dep_Trfase_major"/>
</dbReference>
<dbReference type="GO" id="GO:0019752">
    <property type="term" value="P:carboxylic acid metabolic process"/>
    <property type="evidence" value="ECO:0007669"/>
    <property type="project" value="InterPro"/>
</dbReference>
<evidence type="ECO:0000256" key="7">
    <source>
        <dbReference type="RuleBase" id="RU000382"/>
    </source>
</evidence>
<dbReference type="GeneID" id="111135375"/>
<name>A0A8B8EMG0_CRAVI</name>
<accession>A0A8B8EMG0</accession>
<dbReference type="GO" id="GO:0005737">
    <property type="term" value="C:cytoplasm"/>
    <property type="evidence" value="ECO:0007669"/>
    <property type="project" value="TreeGrafter"/>
</dbReference>
<keyword evidence="4 6" id="KW-0663">Pyridoxal phosphate</keyword>
<reference evidence="9" key="2">
    <citation type="submission" date="2025-08" db="UniProtKB">
        <authorList>
            <consortium name="RefSeq"/>
        </authorList>
    </citation>
    <scope>IDENTIFICATION</scope>
    <source>
        <tissue evidence="9">Whole sample</tissue>
    </source>
</reference>
<comment type="similarity">
    <text evidence="2 7">Belongs to the group II decarboxylase family.</text>
</comment>
<comment type="cofactor">
    <cofactor evidence="1 6 7">
        <name>pyridoxal 5'-phosphate</name>
        <dbReference type="ChEBI" id="CHEBI:597326"/>
    </cofactor>
</comment>
<dbReference type="PANTHER" id="PTHR45677">
    <property type="entry name" value="GLUTAMATE DECARBOXYLASE-RELATED"/>
    <property type="match status" value="1"/>
</dbReference>
<dbReference type="GO" id="GO:0030170">
    <property type="term" value="F:pyridoxal phosphate binding"/>
    <property type="evidence" value="ECO:0007669"/>
    <property type="project" value="InterPro"/>
</dbReference>
<evidence type="ECO:0000313" key="9">
    <source>
        <dbReference type="RefSeq" id="XP_022341095.1"/>
    </source>
</evidence>
<dbReference type="Gene3D" id="3.90.1150.170">
    <property type="match status" value="1"/>
</dbReference>
<dbReference type="KEGG" id="cvn:111135375"/>